<evidence type="ECO:0000313" key="2">
    <source>
        <dbReference type="EMBL" id="CEA02991.1"/>
    </source>
</evidence>
<dbReference type="OrthoDB" id="2418203at2"/>
<evidence type="ECO:0000313" key="3">
    <source>
        <dbReference type="Proteomes" id="UP000044136"/>
    </source>
</evidence>
<keyword evidence="1" id="KW-0472">Membrane</keyword>
<organism evidence="2 3">
    <name type="scientific">Jeotgalicoccus saudimassiliensis</name>
    <dbReference type="NCBI Taxonomy" id="1461582"/>
    <lineage>
        <taxon>Bacteria</taxon>
        <taxon>Bacillati</taxon>
        <taxon>Bacillota</taxon>
        <taxon>Bacilli</taxon>
        <taxon>Bacillales</taxon>
        <taxon>Staphylococcaceae</taxon>
        <taxon>Jeotgalicoccus</taxon>
    </lineage>
</organism>
<dbReference type="HOGENOM" id="CLU_2342984_0_0_9"/>
<keyword evidence="1" id="KW-1133">Transmembrane helix</keyword>
<accession>A0A078ME13</accession>
<protein>
    <submittedName>
        <fullName evidence="2">Uncharacterized protein</fullName>
    </submittedName>
</protein>
<reference evidence="2 3" key="1">
    <citation type="submission" date="2014-07" db="EMBL/GenBank/DDBJ databases">
        <authorList>
            <person name="Urmite Genomes Urmite Genomes"/>
        </authorList>
    </citation>
    <scope>NUCLEOTIDE SEQUENCE [LARGE SCALE GENOMIC DNA]</scope>
    <source>
        <strain evidence="2 3">13MG44_air</strain>
    </source>
</reference>
<keyword evidence="3" id="KW-1185">Reference proteome</keyword>
<dbReference type="STRING" id="1461582.BN1048_01940"/>
<dbReference type="RefSeq" id="WP_035810666.1">
    <property type="nucleotide sequence ID" value="NZ_CCSE01000001.1"/>
</dbReference>
<gene>
    <name evidence="2" type="ORF">BN1048_01940</name>
</gene>
<dbReference type="AlphaFoldDB" id="A0A078ME13"/>
<name>A0A078ME13_9STAP</name>
<feature type="transmembrane region" description="Helical" evidence="1">
    <location>
        <begin position="6"/>
        <end position="23"/>
    </location>
</feature>
<sequence>MITIGAVLLIVLIYSIVTAVKFFKDTGLSKEVKGNMLAKAFKAAFITVTAGWFFFELFMIMRIDPSFEVYRLVILILMIISFIVFGLNLKVQNHRPD</sequence>
<evidence type="ECO:0000256" key="1">
    <source>
        <dbReference type="SAM" id="Phobius"/>
    </source>
</evidence>
<dbReference type="EMBL" id="CCSE01000001">
    <property type="protein sequence ID" value="CEA02991.1"/>
    <property type="molecule type" value="Genomic_DNA"/>
</dbReference>
<keyword evidence="1" id="KW-0812">Transmembrane</keyword>
<feature type="transmembrane region" description="Helical" evidence="1">
    <location>
        <begin position="43"/>
        <end position="63"/>
    </location>
</feature>
<proteinExistence type="predicted"/>
<dbReference type="Proteomes" id="UP000044136">
    <property type="component" value="Unassembled WGS sequence"/>
</dbReference>
<feature type="transmembrane region" description="Helical" evidence="1">
    <location>
        <begin position="69"/>
        <end position="89"/>
    </location>
</feature>